<accession>A0A1Y2BHI5</accession>
<feature type="compositionally biased region" description="Acidic residues" evidence="7">
    <location>
        <begin position="619"/>
        <end position="656"/>
    </location>
</feature>
<dbReference type="OrthoDB" id="5954824at2759"/>
<dbReference type="InParanoid" id="A0A1Y2BHI5"/>
<feature type="region of interest" description="Disordered" evidence="7">
    <location>
        <begin position="99"/>
        <end position="211"/>
    </location>
</feature>
<feature type="compositionally biased region" description="Low complexity" evidence="7">
    <location>
        <begin position="296"/>
        <end position="324"/>
    </location>
</feature>
<dbReference type="EMBL" id="MCFC01000003">
    <property type="protein sequence ID" value="ORY34236.1"/>
    <property type="molecule type" value="Genomic_DNA"/>
</dbReference>
<dbReference type="GO" id="GO:0000981">
    <property type="term" value="F:DNA-binding transcription factor activity, RNA polymerase II-specific"/>
    <property type="evidence" value="ECO:0007669"/>
    <property type="project" value="TreeGrafter"/>
</dbReference>
<feature type="compositionally biased region" description="Polar residues" evidence="7">
    <location>
        <begin position="14"/>
        <end position="26"/>
    </location>
</feature>
<evidence type="ECO:0000256" key="5">
    <source>
        <dbReference type="ARBA" id="ARBA00023242"/>
    </source>
</evidence>
<keyword evidence="3 6" id="KW-0238">DNA-binding</keyword>
<feature type="region of interest" description="Disordered" evidence="7">
    <location>
        <begin position="731"/>
        <end position="767"/>
    </location>
</feature>
<name>A0A1Y2BHI5_9TREE</name>
<keyword evidence="2" id="KW-0805">Transcription regulation</keyword>
<protein>
    <recommendedName>
        <fullName evidence="8">Fork-head domain-containing protein</fullName>
    </recommendedName>
</protein>
<proteinExistence type="predicted"/>
<dbReference type="PANTHER" id="PTHR45881">
    <property type="entry name" value="CHECKPOINT SUPPRESSOR 1-LIKE, ISOFORM A-RELATED"/>
    <property type="match status" value="1"/>
</dbReference>
<dbReference type="InterPro" id="IPR036388">
    <property type="entry name" value="WH-like_DNA-bd_sf"/>
</dbReference>
<dbReference type="GO" id="GO:0000978">
    <property type="term" value="F:RNA polymerase II cis-regulatory region sequence-specific DNA binding"/>
    <property type="evidence" value="ECO:0007669"/>
    <property type="project" value="TreeGrafter"/>
</dbReference>
<dbReference type="SUPFAM" id="SSF46785">
    <property type="entry name" value="Winged helix' DNA-binding domain"/>
    <property type="match status" value="1"/>
</dbReference>
<evidence type="ECO:0000256" key="7">
    <source>
        <dbReference type="SAM" id="MobiDB-lite"/>
    </source>
</evidence>
<dbReference type="Pfam" id="PF00250">
    <property type="entry name" value="Forkhead"/>
    <property type="match status" value="1"/>
</dbReference>
<evidence type="ECO:0000256" key="6">
    <source>
        <dbReference type="PROSITE-ProRule" id="PRU00089"/>
    </source>
</evidence>
<comment type="subcellular location">
    <subcellularLocation>
        <location evidence="1 6">Nucleus</location>
    </subcellularLocation>
</comment>
<feature type="region of interest" description="Disordered" evidence="7">
    <location>
        <begin position="546"/>
        <end position="675"/>
    </location>
</feature>
<keyword evidence="4" id="KW-0804">Transcription</keyword>
<feature type="domain" description="Fork-head" evidence="8">
    <location>
        <begin position="417"/>
        <end position="508"/>
    </location>
</feature>
<evidence type="ECO:0000313" key="9">
    <source>
        <dbReference type="EMBL" id="ORY34236.1"/>
    </source>
</evidence>
<feature type="region of interest" description="Disordered" evidence="7">
    <location>
        <begin position="1"/>
        <end position="39"/>
    </location>
</feature>
<evidence type="ECO:0000256" key="3">
    <source>
        <dbReference type="ARBA" id="ARBA00023125"/>
    </source>
</evidence>
<dbReference type="PROSITE" id="PS00658">
    <property type="entry name" value="FORK_HEAD_2"/>
    <property type="match status" value="1"/>
</dbReference>
<dbReference type="SMART" id="SM00339">
    <property type="entry name" value="FH"/>
    <property type="match status" value="1"/>
</dbReference>
<dbReference type="PRINTS" id="PR00053">
    <property type="entry name" value="FORKHEAD"/>
</dbReference>
<dbReference type="Proteomes" id="UP000193986">
    <property type="component" value="Unassembled WGS sequence"/>
</dbReference>
<sequence length="930" mass="101418">MARPGSAAVRNGQRPGSSMGAQTMNRIPTYSPTPSSQQSFYSQNYYPQHAIHHIDPQLNQFGESMAMIPAHQAPQGRMVVPMSAHPAGMFVNPVIRRNTPSPEMGQSPPAFLSGDGTSPFGHHLELPPASPSMHSSRFVSPSGHLDARHVDMGRKQSPALMGKQNSHFQPQPPQQFQSQQRPQMQHRHSVQAHQRTLLHRQSSLHGQQSSVSPHVVAGDVFDPTPNAEASASGPVSLGISANSWHGQTHDNFYLHPQTQGISPARALGPAPNQPQHFSPNQDNLLVTPLTKNGYPSTVHSSATSSTATTDSSLPASASSSADSAETVKRRDVTSSDDEHNSPTRGPSAARAMSKMQLSEKTGIKSATAAKPLPIMVRPVRPIGKPVISGGRTSAKFAKVAEDPGVEGIPAGPRPMDRPGPSFACIIGQAILSAKAGGLSLEHIYRYVETAYPYFKNGDGAWRNSVRHNLSIHKMFETIPRTEKFPPGKGGIWIIHEDEKVHWPEENKFIKNFPPTHAHHATCRQTLHERAKEKEAMMRAAREGRAYVPKKGKKGRKLLNRDEDEEDDMGPNFSSGLMPLSRGSSLLMMPPPGHPSLRGPPSIPVKVVHPPSNHVAQLQDAEEEQEQDQEQDEQDEDEQDDFLPMEAEPEAIEEESPSEPLSREDQLARAGIMVPPRFERERKRKVLGDEDDGVFSVTTKRVRVAEPLAPIIPPPQESVFDDSFITPERPERPVIHSSKATGSAFKTPALINTSSSPGSSPMPPTVTRSAHLPSALQQAWTHDDMTSPTSPPRPMLDAAFDLKPKQRMLPIGNDEVDFIPSLVSSGGMLPKTPLSRSSAATERTPRAQMHKAQAHKTPIGFRASPPQPPASASMQLSTPQWEAESALDRLRDCGGSPTRMAMFSPLQSTDPTRYAYLMESGSPKKARDFAP</sequence>
<dbReference type="InterPro" id="IPR030456">
    <property type="entry name" value="TF_fork_head_CS_2"/>
</dbReference>
<feature type="compositionally biased region" description="Basic residues" evidence="7">
    <location>
        <begin position="547"/>
        <end position="557"/>
    </location>
</feature>
<feature type="region of interest" description="Disordered" evidence="7">
    <location>
        <begin position="824"/>
        <end position="880"/>
    </location>
</feature>
<feature type="DNA-binding region" description="Fork-head" evidence="6">
    <location>
        <begin position="417"/>
        <end position="508"/>
    </location>
</feature>
<keyword evidence="5 6" id="KW-0539">Nucleus</keyword>
<feature type="compositionally biased region" description="Polar residues" evidence="7">
    <location>
        <begin position="248"/>
        <end position="261"/>
    </location>
</feature>
<evidence type="ECO:0000259" key="8">
    <source>
        <dbReference type="PROSITE" id="PS50039"/>
    </source>
</evidence>
<comment type="caution">
    <text evidence="9">The sequence shown here is derived from an EMBL/GenBank/DDBJ whole genome shotgun (WGS) entry which is preliminary data.</text>
</comment>
<reference evidence="9 10" key="1">
    <citation type="submission" date="2016-07" db="EMBL/GenBank/DDBJ databases">
        <title>Pervasive Adenine N6-methylation of Active Genes in Fungi.</title>
        <authorList>
            <consortium name="DOE Joint Genome Institute"/>
            <person name="Mondo S.J."/>
            <person name="Dannebaum R.O."/>
            <person name="Kuo R.C."/>
            <person name="Labutti K."/>
            <person name="Haridas S."/>
            <person name="Kuo A."/>
            <person name="Salamov A."/>
            <person name="Ahrendt S.R."/>
            <person name="Lipzen A."/>
            <person name="Sullivan W."/>
            <person name="Andreopoulos W.B."/>
            <person name="Clum A."/>
            <person name="Lindquist E."/>
            <person name="Daum C."/>
            <person name="Ramamoorthy G.K."/>
            <person name="Gryganskyi A."/>
            <person name="Culley D."/>
            <person name="Magnuson J.K."/>
            <person name="James T.Y."/>
            <person name="O'Malley M.A."/>
            <person name="Stajich J.E."/>
            <person name="Spatafora J.W."/>
            <person name="Visel A."/>
            <person name="Grigoriev I.V."/>
        </authorList>
    </citation>
    <scope>NUCLEOTIDE SEQUENCE [LARGE SCALE GENOMIC DNA]</scope>
    <source>
        <strain evidence="9 10">68-887.2</strain>
    </source>
</reference>
<dbReference type="GO" id="GO:0005634">
    <property type="term" value="C:nucleus"/>
    <property type="evidence" value="ECO:0007669"/>
    <property type="project" value="UniProtKB-SubCell"/>
</dbReference>
<dbReference type="InterPro" id="IPR036390">
    <property type="entry name" value="WH_DNA-bd_sf"/>
</dbReference>
<feature type="compositionally biased region" description="Basic and acidic residues" evidence="7">
    <location>
        <begin position="145"/>
        <end position="154"/>
    </location>
</feature>
<feature type="compositionally biased region" description="Low complexity" evidence="7">
    <location>
        <begin position="28"/>
        <end position="39"/>
    </location>
</feature>
<evidence type="ECO:0000256" key="2">
    <source>
        <dbReference type="ARBA" id="ARBA00023015"/>
    </source>
</evidence>
<feature type="compositionally biased region" description="Low complexity" evidence="7">
    <location>
        <begin position="164"/>
        <end position="183"/>
    </location>
</feature>
<dbReference type="Gene3D" id="1.10.10.10">
    <property type="entry name" value="Winged helix-like DNA-binding domain superfamily/Winged helix DNA-binding domain"/>
    <property type="match status" value="1"/>
</dbReference>
<feature type="region of interest" description="Disordered" evidence="7">
    <location>
        <begin position="777"/>
        <end position="796"/>
    </location>
</feature>
<feature type="compositionally biased region" description="Basic and acidic residues" evidence="7">
    <location>
        <begin position="325"/>
        <end position="341"/>
    </location>
</feature>
<dbReference type="InterPro" id="IPR001766">
    <property type="entry name" value="Fork_head_dom"/>
</dbReference>
<dbReference type="PROSITE" id="PS50039">
    <property type="entry name" value="FORK_HEAD_3"/>
    <property type="match status" value="1"/>
</dbReference>
<evidence type="ECO:0000256" key="4">
    <source>
        <dbReference type="ARBA" id="ARBA00023163"/>
    </source>
</evidence>
<feature type="compositionally biased region" description="Polar residues" evidence="7">
    <location>
        <begin position="191"/>
        <end position="211"/>
    </location>
</feature>
<gene>
    <name evidence="9" type="ORF">BCR39DRAFT_517132</name>
</gene>
<dbReference type="PANTHER" id="PTHR45881:SF1">
    <property type="entry name" value="FORK HEAD PROTEIN HOMOLOG 2"/>
    <property type="match status" value="1"/>
</dbReference>
<dbReference type="AlphaFoldDB" id="A0A1Y2BHI5"/>
<feature type="compositionally biased region" description="Polar residues" evidence="7">
    <location>
        <begin position="273"/>
        <end position="295"/>
    </location>
</feature>
<keyword evidence="10" id="KW-1185">Reference proteome</keyword>
<dbReference type="CDD" id="cd00059">
    <property type="entry name" value="FH_FOX"/>
    <property type="match status" value="1"/>
</dbReference>
<evidence type="ECO:0000313" key="10">
    <source>
        <dbReference type="Proteomes" id="UP000193986"/>
    </source>
</evidence>
<dbReference type="STRING" id="71784.A0A1Y2BHI5"/>
<organism evidence="9 10">
    <name type="scientific">Naematelia encephala</name>
    <dbReference type="NCBI Taxonomy" id="71784"/>
    <lineage>
        <taxon>Eukaryota</taxon>
        <taxon>Fungi</taxon>
        <taxon>Dikarya</taxon>
        <taxon>Basidiomycota</taxon>
        <taxon>Agaricomycotina</taxon>
        <taxon>Tremellomycetes</taxon>
        <taxon>Tremellales</taxon>
        <taxon>Naemateliaceae</taxon>
        <taxon>Naematelia</taxon>
    </lineage>
</organism>
<evidence type="ECO:0000256" key="1">
    <source>
        <dbReference type="ARBA" id="ARBA00004123"/>
    </source>
</evidence>
<feature type="region of interest" description="Disordered" evidence="7">
    <location>
        <begin position="248"/>
        <end position="366"/>
    </location>
</feature>